<dbReference type="AlphaFoldDB" id="A0A841C1Y5"/>
<proteinExistence type="predicted"/>
<evidence type="ECO:0000313" key="2">
    <source>
        <dbReference type="EMBL" id="MBB5874364.1"/>
    </source>
</evidence>
<sequence>MSTRRNLLAAALATAVPATIGGQAAHAALPSADMEAVVKAAQIDPRRADSAITPGSRDSVLLVEGALQAKGLLSATYVDGHFGTRTIEAYAAYQRSLGYTGLDATGLPGPTSLRLLGDGRFTVARSYTPGSRVSYHGVQLNTRTKAMLVEAERLLGRTLALSQGSYNVGGDPSSAGTHDGGGAFDVVTDGMSSSLRVNVARQLRVVGFAAWVRTPSQGDWPYHVHAIALGDTDQSTAAQHQSGDYYLGLNGLANRNPDDGPVVSPKATWEAYLRAL</sequence>
<keyword evidence="1" id="KW-0732">Signal</keyword>
<accession>A0A841C1Y5</accession>
<dbReference type="PROSITE" id="PS51318">
    <property type="entry name" value="TAT"/>
    <property type="match status" value="1"/>
</dbReference>
<organism evidence="2 3">
    <name type="scientific">Allocatelliglobosispora scoriae</name>
    <dbReference type="NCBI Taxonomy" id="643052"/>
    <lineage>
        <taxon>Bacteria</taxon>
        <taxon>Bacillati</taxon>
        <taxon>Actinomycetota</taxon>
        <taxon>Actinomycetes</taxon>
        <taxon>Micromonosporales</taxon>
        <taxon>Micromonosporaceae</taxon>
        <taxon>Allocatelliglobosispora</taxon>
    </lineage>
</organism>
<dbReference type="EMBL" id="JACHMN010000003">
    <property type="protein sequence ID" value="MBB5874364.1"/>
    <property type="molecule type" value="Genomic_DNA"/>
</dbReference>
<gene>
    <name evidence="2" type="ORF">F4553_007798</name>
</gene>
<protein>
    <recommendedName>
        <fullName evidence="4">Peptidoglycan-binding protein</fullName>
    </recommendedName>
</protein>
<dbReference type="InterPro" id="IPR006311">
    <property type="entry name" value="TAT_signal"/>
</dbReference>
<dbReference type="InterPro" id="IPR036365">
    <property type="entry name" value="PGBD-like_sf"/>
</dbReference>
<feature type="signal peptide" evidence="1">
    <location>
        <begin position="1"/>
        <end position="27"/>
    </location>
</feature>
<feature type="chain" id="PRO_5032835568" description="Peptidoglycan-binding protein" evidence="1">
    <location>
        <begin position="28"/>
        <end position="276"/>
    </location>
</feature>
<dbReference type="Gene3D" id="1.10.101.10">
    <property type="entry name" value="PGBD-like superfamily/PGBD"/>
    <property type="match status" value="1"/>
</dbReference>
<comment type="caution">
    <text evidence="2">The sequence shown here is derived from an EMBL/GenBank/DDBJ whole genome shotgun (WGS) entry which is preliminary data.</text>
</comment>
<evidence type="ECO:0008006" key="4">
    <source>
        <dbReference type="Google" id="ProtNLM"/>
    </source>
</evidence>
<reference evidence="2 3" key="1">
    <citation type="submission" date="2020-08" db="EMBL/GenBank/DDBJ databases">
        <title>Sequencing the genomes of 1000 actinobacteria strains.</title>
        <authorList>
            <person name="Klenk H.-P."/>
        </authorList>
    </citation>
    <scope>NUCLEOTIDE SEQUENCE [LARGE SCALE GENOMIC DNA]</scope>
    <source>
        <strain evidence="2 3">DSM 45362</strain>
    </source>
</reference>
<evidence type="ECO:0000313" key="3">
    <source>
        <dbReference type="Proteomes" id="UP000587527"/>
    </source>
</evidence>
<evidence type="ECO:0000256" key="1">
    <source>
        <dbReference type="SAM" id="SignalP"/>
    </source>
</evidence>
<name>A0A841C1Y5_9ACTN</name>
<keyword evidence="3" id="KW-1185">Reference proteome</keyword>
<dbReference type="RefSeq" id="WP_184846433.1">
    <property type="nucleotide sequence ID" value="NZ_JACHMN010000003.1"/>
</dbReference>
<dbReference type="InterPro" id="IPR036366">
    <property type="entry name" value="PGBDSf"/>
</dbReference>
<dbReference type="Proteomes" id="UP000587527">
    <property type="component" value="Unassembled WGS sequence"/>
</dbReference>
<dbReference type="SUPFAM" id="SSF47090">
    <property type="entry name" value="PGBD-like"/>
    <property type="match status" value="1"/>
</dbReference>